<name>A0ABQ5DTH1_9ASTR</name>
<feature type="compositionally biased region" description="Basic residues" evidence="1">
    <location>
        <begin position="7"/>
        <end position="19"/>
    </location>
</feature>
<feature type="region of interest" description="Disordered" evidence="1">
    <location>
        <begin position="48"/>
        <end position="124"/>
    </location>
</feature>
<comment type="caution">
    <text evidence="2">The sequence shown here is derived from an EMBL/GenBank/DDBJ whole genome shotgun (WGS) entry which is preliminary data.</text>
</comment>
<feature type="compositionally biased region" description="Basic and acidic residues" evidence="1">
    <location>
        <begin position="209"/>
        <end position="219"/>
    </location>
</feature>
<reference evidence="2" key="1">
    <citation type="journal article" date="2022" name="Int. J. Mol. Sci.">
        <title>Draft Genome of Tanacetum Coccineum: Genomic Comparison of Closely Related Tanacetum-Family Plants.</title>
        <authorList>
            <person name="Yamashiro T."/>
            <person name="Shiraishi A."/>
            <person name="Nakayama K."/>
            <person name="Satake H."/>
        </authorList>
    </citation>
    <scope>NUCLEOTIDE SEQUENCE</scope>
</reference>
<keyword evidence="3" id="KW-1185">Reference proteome</keyword>
<gene>
    <name evidence="2" type="ORF">Tco_0951070</name>
</gene>
<proteinExistence type="predicted"/>
<feature type="region of interest" description="Disordered" evidence="1">
    <location>
        <begin position="1"/>
        <end position="31"/>
    </location>
</feature>
<protein>
    <submittedName>
        <fullName evidence="2">Uncharacterized protein</fullName>
    </submittedName>
</protein>
<dbReference type="Proteomes" id="UP001151760">
    <property type="component" value="Unassembled WGS sequence"/>
</dbReference>
<dbReference type="EMBL" id="BQNB010015638">
    <property type="protein sequence ID" value="GJT42355.1"/>
    <property type="molecule type" value="Genomic_DNA"/>
</dbReference>
<accession>A0ABQ5DTH1</accession>
<sequence>MQEQGKNSRKNPQRNKKQRKEKESEEVDEAELKKFFWVEPPIVAYTLSGTKLNTRVSDEANGTSEAKADFAIDWGSENESDYSTESDEIQGVEKENVDEEDIEWVSTDEEDEHQDNQDDDDDNIYLGKDVKELKQVDHSLAILATIRSQVPTAVDEYLGSSLGDALQEVLQKLIEEIIQQSSQKDVSKIIKIHKEQAEKQQMPEYSVKSSDKAALDEYD</sequence>
<feature type="region of interest" description="Disordered" evidence="1">
    <location>
        <begin position="195"/>
        <end position="219"/>
    </location>
</feature>
<feature type="compositionally biased region" description="Polar residues" evidence="1">
    <location>
        <begin position="48"/>
        <end position="64"/>
    </location>
</feature>
<evidence type="ECO:0000313" key="3">
    <source>
        <dbReference type="Proteomes" id="UP001151760"/>
    </source>
</evidence>
<reference evidence="2" key="2">
    <citation type="submission" date="2022-01" db="EMBL/GenBank/DDBJ databases">
        <authorList>
            <person name="Yamashiro T."/>
            <person name="Shiraishi A."/>
            <person name="Satake H."/>
            <person name="Nakayama K."/>
        </authorList>
    </citation>
    <scope>NUCLEOTIDE SEQUENCE</scope>
</reference>
<feature type="compositionally biased region" description="Acidic residues" evidence="1">
    <location>
        <begin position="76"/>
        <end position="123"/>
    </location>
</feature>
<evidence type="ECO:0000313" key="2">
    <source>
        <dbReference type="EMBL" id="GJT42355.1"/>
    </source>
</evidence>
<organism evidence="2 3">
    <name type="scientific">Tanacetum coccineum</name>
    <dbReference type="NCBI Taxonomy" id="301880"/>
    <lineage>
        <taxon>Eukaryota</taxon>
        <taxon>Viridiplantae</taxon>
        <taxon>Streptophyta</taxon>
        <taxon>Embryophyta</taxon>
        <taxon>Tracheophyta</taxon>
        <taxon>Spermatophyta</taxon>
        <taxon>Magnoliopsida</taxon>
        <taxon>eudicotyledons</taxon>
        <taxon>Gunneridae</taxon>
        <taxon>Pentapetalae</taxon>
        <taxon>asterids</taxon>
        <taxon>campanulids</taxon>
        <taxon>Asterales</taxon>
        <taxon>Asteraceae</taxon>
        <taxon>Asteroideae</taxon>
        <taxon>Anthemideae</taxon>
        <taxon>Anthemidinae</taxon>
        <taxon>Tanacetum</taxon>
    </lineage>
</organism>
<evidence type="ECO:0000256" key="1">
    <source>
        <dbReference type="SAM" id="MobiDB-lite"/>
    </source>
</evidence>